<gene>
    <name evidence="11" type="primary">cca</name>
    <name evidence="15" type="ORF">P5G51_010230</name>
</gene>
<dbReference type="Gene3D" id="1.20.58.560">
    <property type="match status" value="1"/>
</dbReference>
<proteinExistence type="inferred from homology"/>
<dbReference type="InterPro" id="IPR032828">
    <property type="entry name" value="PolyA_RNA-bd"/>
</dbReference>
<feature type="domain" description="tRNA nucleotidyltransferase/poly(A) polymerase RNA and SrmB- binding" evidence="13">
    <location>
        <begin position="170"/>
        <end position="226"/>
    </location>
</feature>
<keyword evidence="6 11" id="KW-0547">Nucleotide-binding</keyword>
<feature type="domain" description="CCA-adding enzyme C-terminal" evidence="14">
    <location>
        <begin position="255"/>
        <end position="391"/>
    </location>
</feature>
<feature type="binding site" evidence="11">
    <location>
        <position position="31"/>
    </location>
    <ligand>
        <name>ATP</name>
        <dbReference type="ChEBI" id="CHEBI:30616"/>
    </ligand>
</feature>
<dbReference type="Proteomes" id="UP001228376">
    <property type="component" value="Unassembled WGS sequence"/>
</dbReference>
<comment type="catalytic activity">
    <reaction evidence="11">
        <text>a tRNA precursor + 2 CTP + ATP = a tRNA with a 3' CCA end + 3 diphosphate</text>
        <dbReference type="Rhea" id="RHEA:14433"/>
        <dbReference type="Rhea" id="RHEA-COMP:10465"/>
        <dbReference type="Rhea" id="RHEA-COMP:10468"/>
        <dbReference type="ChEBI" id="CHEBI:30616"/>
        <dbReference type="ChEBI" id="CHEBI:33019"/>
        <dbReference type="ChEBI" id="CHEBI:37563"/>
        <dbReference type="ChEBI" id="CHEBI:74896"/>
        <dbReference type="ChEBI" id="CHEBI:83071"/>
        <dbReference type="EC" id="2.7.7.72"/>
    </reaction>
</comment>
<evidence type="ECO:0000313" key="16">
    <source>
        <dbReference type="Proteomes" id="UP001228376"/>
    </source>
</evidence>
<dbReference type="HAMAP" id="MF_01263">
    <property type="entry name" value="CCA_bact_type3"/>
    <property type="match status" value="1"/>
</dbReference>
<dbReference type="PANTHER" id="PTHR46173">
    <property type="entry name" value="CCA TRNA NUCLEOTIDYLTRANSFERASE 1, MITOCHONDRIAL"/>
    <property type="match status" value="1"/>
</dbReference>
<evidence type="ECO:0000259" key="13">
    <source>
        <dbReference type="Pfam" id="PF12627"/>
    </source>
</evidence>
<dbReference type="RefSeq" id="WP_306065054.1">
    <property type="nucleotide sequence ID" value="NZ_JAROCA020000001.1"/>
</dbReference>
<reference evidence="15 16" key="1">
    <citation type="submission" date="2023-10" db="EMBL/GenBank/DDBJ databases">
        <title>179-bfca-hs.</title>
        <authorList>
            <person name="Miliotis G."/>
            <person name="Sengupta P."/>
            <person name="Hameed A."/>
            <person name="Chuvochina M."/>
            <person name="Mcdonagh F."/>
            <person name="Simpson A.C."/>
            <person name="Singh N.K."/>
            <person name="Rekha P.D."/>
            <person name="Raman K."/>
            <person name="Hugenholtz P."/>
            <person name="Venkateswaran K."/>
        </authorList>
    </citation>
    <scope>NUCLEOTIDE SEQUENCE [LARGE SCALE GENOMIC DNA]</scope>
    <source>
        <strain evidence="15 16">179-BFC-A-HS</strain>
    </source>
</reference>
<keyword evidence="5 11" id="KW-0479">Metal-binding</keyword>
<feature type="binding site" evidence="11">
    <location>
        <position position="43"/>
    </location>
    <ligand>
        <name>Mg(2+)</name>
        <dbReference type="ChEBI" id="CHEBI:18420"/>
    </ligand>
</feature>
<feature type="binding site" evidence="11">
    <location>
        <position position="41"/>
    </location>
    <ligand>
        <name>Mg(2+)</name>
        <dbReference type="ChEBI" id="CHEBI:18420"/>
    </ligand>
</feature>
<dbReference type="InterPro" id="IPR002646">
    <property type="entry name" value="PolA_pol_head_dom"/>
</dbReference>
<evidence type="ECO:0000256" key="9">
    <source>
        <dbReference type="ARBA" id="ARBA00022842"/>
    </source>
</evidence>
<evidence type="ECO:0000313" key="15">
    <source>
        <dbReference type="EMBL" id="MDY0405719.1"/>
    </source>
</evidence>
<comment type="catalytic activity">
    <reaction evidence="11">
        <text>a tRNA with a 3' CCA end + 2 CTP + ATP = a tRNA with a 3' CCACCA end + 3 diphosphate</text>
        <dbReference type="Rhea" id="RHEA:76235"/>
        <dbReference type="Rhea" id="RHEA-COMP:10468"/>
        <dbReference type="Rhea" id="RHEA-COMP:18655"/>
        <dbReference type="ChEBI" id="CHEBI:30616"/>
        <dbReference type="ChEBI" id="CHEBI:33019"/>
        <dbReference type="ChEBI" id="CHEBI:37563"/>
        <dbReference type="ChEBI" id="CHEBI:83071"/>
        <dbReference type="ChEBI" id="CHEBI:195187"/>
    </reaction>
</comment>
<dbReference type="Pfam" id="PF13735">
    <property type="entry name" value="tRNA_NucTran2_2"/>
    <property type="match status" value="1"/>
</dbReference>
<dbReference type="Gene3D" id="1.10.110.30">
    <property type="match status" value="1"/>
</dbReference>
<dbReference type="PANTHER" id="PTHR46173:SF1">
    <property type="entry name" value="CCA TRNA NUCLEOTIDYLTRANSFERASE 1, MITOCHONDRIAL"/>
    <property type="match status" value="1"/>
</dbReference>
<keyword evidence="2 11" id="KW-0808">Transferase</keyword>
<name>A0ABU5CIS6_9BACI</name>
<accession>A0ABU5CIS6</accession>
<feature type="binding site" evidence="11">
    <location>
        <position position="112"/>
    </location>
    <ligand>
        <name>CTP</name>
        <dbReference type="ChEBI" id="CHEBI:37563"/>
    </ligand>
</feature>
<evidence type="ECO:0000256" key="5">
    <source>
        <dbReference type="ARBA" id="ARBA00022723"/>
    </source>
</evidence>
<dbReference type="InterPro" id="IPR032810">
    <property type="entry name" value="CCA-adding_enz_C"/>
</dbReference>
<keyword evidence="16" id="KW-1185">Reference proteome</keyword>
<feature type="binding site" evidence="11">
    <location>
        <position position="164"/>
    </location>
    <ligand>
        <name>CTP</name>
        <dbReference type="ChEBI" id="CHEBI:37563"/>
    </ligand>
</feature>
<evidence type="ECO:0000259" key="12">
    <source>
        <dbReference type="Pfam" id="PF01743"/>
    </source>
</evidence>
<feature type="binding site" evidence="11">
    <location>
        <position position="161"/>
    </location>
    <ligand>
        <name>CTP</name>
        <dbReference type="ChEBI" id="CHEBI:37563"/>
    </ligand>
</feature>
<comment type="cofactor">
    <cofactor evidence="1 11">
        <name>Mg(2+)</name>
        <dbReference type="ChEBI" id="CHEBI:18420"/>
    </cofactor>
</comment>
<dbReference type="EMBL" id="JAROCA020000001">
    <property type="protein sequence ID" value="MDY0405719.1"/>
    <property type="molecule type" value="Genomic_DNA"/>
</dbReference>
<dbReference type="Gene3D" id="1.10.246.80">
    <property type="match status" value="1"/>
</dbReference>
<feature type="binding site" evidence="11">
    <location>
        <position position="155"/>
    </location>
    <ligand>
        <name>ATP</name>
        <dbReference type="ChEBI" id="CHEBI:30616"/>
    </ligand>
</feature>
<feature type="binding site" evidence="11">
    <location>
        <position position="112"/>
    </location>
    <ligand>
        <name>ATP</name>
        <dbReference type="ChEBI" id="CHEBI:30616"/>
    </ligand>
</feature>
<feature type="binding site" evidence="11">
    <location>
        <position position="158"/>
    </location>
    <ligand>
        <name>CTP</name>
        <dbReference type="ChEBI" id="CHEBI:37563"/>
    </ligand>
</feature>
<comment type="caution">
    <text evidence="15">The sequence shown here is derived from an EMBL/GenBank/DDBJ whole genome shotgun (WGS) entry which is preliminary data.</text>
</comment>
<keyword evidence="7 11" id="KW-0692">RNA repair</keyword>
<feature type="binding site" evidence="11">
    <location>
        <position position="161"/>
    </location>
    <ligand>
        <name>ATP</name>
        <dbReference type="ChEBI" id="CHEBI:30616"/>
    </ligand>
</feature>
<keyword evidence="4 11" id="KW-0548">Nucleotidyltransferase</keyword>
<evidence type="ECO:0000256" key="1">
    <source>
        <dbReference type="ARBA" id="ARBA00001946"/>
    </source>
</evidence>
<feature type="binding site" evidence="11">
    <location>
        <position position="28"/>
    </location>
    <ligand>
        <name>CTP</name>
        <dbReference type="ChEBI" id="CHEBI:37563"/>
    </ligand>
</feature>
<evidence type="ECO:0000256" key="10">
    <source>
        <dbReference type="ARBA" id="ARBA00022884"/>
    </source>
</evidence>
<evidence type="ECO:0000259" key="14">
    <source>
        <dbReference type="Pfam" id="PF13735"/>
    </source>
</evidence>
<comment type="function">
    <text evidence="11">Catalyzes the addition and repair of the essential 3'-terminal CCA sequence in tRNAs without using a nucleic acid template. Adds these three nucleotides in the order of C, C, and A to the tRNA nucleotide-73, using CTP and ATP as substrates and producing inorganic pyrophosphate. tRNA 3'-terminal CCA addition is required both for tRNA processing and repair. Also involved in tRNA surveillance by mediating tandem CCA addition to generate a CCACCA at the 3' terminus of unstable tRNAs. While stable tRNAs receive only 3'-terminal CCA, unstable tRNAs are marked with CCACCA and rapidly degraded.</text>
</comment>
<feature type="binding site" evidence="11">
    <location>
        <position position="164"/>
    </location>
    <ligand>
        <name>ATP</name>
        <dbReference type="ChEBI" id="CHEBI:30616"/>
    </ligand>
</feature>
<feature type="binding site" evidence="11">
    <location>
        <position position="158"/>
    </location>
    <ligand>
        <name>ATP</name>
        <dbReference type="ChEBI" id="CHEBI:30616"/>
    </ligand>
</feature>
<protein>
    <recommendedName>
        <fullName evidence="11">CCA-adding enzyme</fullName>
        <ecNumber evidence="11">2.7.7.72</ecNumber>
    </recommendedName>
    <alternativeName>
        <fullName evidence="11">CCA tRNA nucleotidyltransferase</fullName>
    </alternativeName>
    <alternativeName>
        <fullName evidence="11">tRNA CCA-pyrophosphorylase</fullName>
    </alternativeName>
    <alternativeName>
        <fullName evidence="11">tRNA adenylyl-/cytidylyl- transferase</fullName>
    </alternativeName>
    <alternativeName>
        <fullName evidence="11">tRNA nucleotidyltransferase</fullName>
    </alternativeName>
    <alternativeName>
        <fullName evidence="11">tRNA-NT</fullName>
    </alternativeName>
</protein>
<evidence type="ECO:0000256" key="8">
    <source>
        <dbReference type="ARBA" id="ARBA00022840"/>
    </source>
</evidence>
<evidence type="ECO:0000256" key="6">
    <source>
        <dbReference type="ARBA" id="ARBA00022741"/>
    </source>
</evidence>
<organism evidence="15 16">
    <name type="scientific">Tigheibacillus jepli</name>
    <dbReference type="NCBI Taxonomy" id="3035914"/>
    <lineage>
        <taxon>Bacteria</taxon>
        <taxon>Bacillati</taxon>
        <taxon>Bacillota</taxon>
        <taxon>Bacilli</taxon>
        <taxon>Bacillales</taxon>
        <taxon>Bacillaceae</taxon>
        <taxon>Tigheibacillus</taxon>
    </lineage>
</organism>
<dbReference type="Pfam" id="PF01743">
    <property type="entry name" value="PolyA_pol"/>
    <property type="match status" value="1"/>
</dbReference>
<comment type="similarity">
    <text evidence="11">Belongs to the tRNA nucleotidyltransferase/poly(A) polymerase family. Bacterial CCA-adding enzyme type 3 subfamily.</text>
</comment>
<dbReference type="GO" id="GO:0004810">
    <property type="term" value="F:CCA tRNA nucleotidyltransferase activity"/>
    <property type="evidence" value="ECO:0007669"/>
    <property type="project" value="UniProtKB-EC"/>
</dbReference>
<dbReference type="SUPFAM" id="SSF81301">
    <property type="entry name" value="Nucleotidyltransferase"/>
    <property type="match status" value="1"/>
</dbReference>
<dbReference type="EC" id="2.7.7.72" evidence="11"/>
<dbReference type="Gene3D" id="3.30.460.10">
    <property type="entry name" value="Beta Polymerase, domain 2"/>
    <property type="match status" value="1"/>
</dbReference>
<evidence type="ECO:0000256" key="11">
    <source>
        <dbReference type="HAMAP-Rule" id="MF_01263"/>
    </source>
</evidence>
<keyword evidence="8 11" id="KW-0067">ATP-binding</keyword>
<feature type="binding site" evidence="11">
    <location>
        <position position="155"/>
    </location>
    <ligand>
        <name>CTP</name>
        <dbReference type="ChEBI" id="CHEBI:37563"/>
    </ligand>
</feature>
<feature type="binding site" evidence="11">
    <location>
        <position position="28"/>
    </location>
    <ligand>
        <name>ATP</name>
        <dbReference type="ChEBI" id="CHEBI:30616"/>
    </ligand>
</feature>
<comment type="miscellaneous">
    <text evidence="11">A single active site specifically recognizes both ATP and CTP and is responsible for their addition.</text>
</comment>
<sequence>MLTKYFSNAIQVIDHIEKHGYEAYFVGGCVRDLLLERQQGDIDIATSATPQEIQNLFKKVIPVGIEHGTVIVRYQGESFEVTTFRMDGNYSDKRHPDDVQFIKNIEGDLARRDFTINALAMNKFGDIIDPFGGKEDLQKRQLRTVGNGRDRFLEDPLRIIRAIRFSSQLGFTIENNTKEAIIDCRSNIKDLAVERVTNEMGKFFSGTYLENGLYYLKACAIQNYLPVFRHHPELIELLPKQMEPIETFGEVITLFHLLNRDISIQTWAKAWKCSNHVKNQAEHLRNSIQYYEKHGADKWFVYKTKPMYFNMIARLISILFDRKLDENKLHQLYRELPIHSRSELKINGTDIVAVHAAFPKGAWIERLLQTLEKAVVEGELENDKTILREWVTCNPPEIN</sequence>
<evidence type="ECO:0000256" key="7">
    <source>
        <dbReference type="ARBA" id="ARBA00022800"/>
    </source>
</evidence>
<comment type="subunit">
    <text evidence="11">Homodimer.</text>
</comment>
<dbReference type="InterPro" id="IPR050264">
    <property type="entry name" value="Bact_CCA-adding_enz_type3_sf"/>
</dbReference>
<dbReference type="InterPro" id="IPR023068">
    <property type="entry name" value="CCA-adding_enz_firmicutes"/>
</dbReference>
<evidence type="ECO:0000256" key="2">
    <source>
        <dbReference type="ARBA" id="ARBA00022679"/>
    </source>
</evidence>
<evidence type="ECO:0000256" key="3">
    <source>
        <dbReference type="ARBA" id="ARBA00022694"/>
    </source>
</evidence>
<dbReference type="NCBIfam" id="NF009814">
    <property type="entry name" value="PRK13299.1"/>
    <property type="match status" value="1"/>
</dbReference>
<dbReference type="SUPFAM" id="SSF81891">
    <property type="entry name" value="Poly A polymerase C-terminal region-like"/>
    <property type="match status" value="1"/>
</dbReference>
<dbReference type="InterPro" id="IPR043519">
    <property type="entry name" value="NT_sf"/>
</dbReference>
<keyword evidence="10 11" id="KW-0694">RNA-binding</keyword>
<keyword evidence="9 11" id="KW-0460">Magnesium</keyword>
<dbReference type="Pfam" id="PF12627">
    <property type="entry name" value="PolyA_pol_RNAbd"/>
    <property type="match status" value="1"/>
</dbReference>
<dbReference type="CDD" id="cd05398">
    <property type="entry name" value="NT_ClassII-CCAase"/>
    <property type="match status" value="1"/>
</dbReference>
<keyword evidence="3 11" id="KW-0819">tRNA processing</keyword>
<feature type="domain" description="Poly A polymerase head" evidence="12">
    <location>
        <begin position="23"/>
        <end position="143"/>
    </location>
</feature>
<evidence type="ECO:0000256" key="4">
    <source>
        <dbReference type="ARBA" id="ARBA00022695"/>
    </source>
</evidence>
<feature type="binding site" evidence="11">
    <location>
        <position position="31"/>
    </location>
    <ligand>
        <name>CTP</name>
        <dbReference type="ChEBI" id="CHEBI:37563"/>
    </ligand>
</feature>